<protein>
    <submittedName>
        <fullName evidence="1">Serine/threonine-protein kinase PBL8</fullName>
    </submittedName>
</protein>
<organism evidence="1 2">
    <name type="scientific">Camellia lanceoleosa</name>
    <dbReference type="NCBI Taxonomy" id="1840588"/>
    <lineage>
        <taxon>Eukaryota</taxon>
        <taxon>Viridiplantae</taxon>
        <taxon>Streptophyta</taxon>
        <taxon>Embryophyta</taxon>
        <taxon>Tracheophyta</taxon>
        <taxon>Spermatophyta</taxon>
        <taxon>Magnoliopsida</taxon>
        <taxon>eudicotyledons</taxon>
        <taxon>Gunneridae</taxon>
        <taxon>Pentapetalae</taxon>
        <taxon>asterids</taxon>
        <taxon>Ericales</taxon>
        <taxon>Theaceae</taxon>
        <taxon>Camellia</taxon>
    </lineage>
</organism>
<sequence length="248" mass="27201">MGFVWSLSALLKPLLLLLMEFVVVLLLCSCTAGVADLVYFVVLFWSFLFCSVTIFCRLTRYKGFKEGHKRILVATDLVGRGIDIEHVNIVINYDMPDSADTYLHRVGLVFLSLSCMSKPGTIPLPWSNRIKIALGVAKGLTFLHSGPEPVIYRDFKTSNILLDSEYNANLSDFGLAKAGPQGDKTHVSTRVVGTYGYAAPEYVMTGVEMIGDYSSLFGGYFCAMMLCCVESGADWLCSVCSASDAAFD</sequence>
<reference evidence="1 2" key="1">
    <citation type="journal article" date="2022" name="Plant J.">
        <title>Chromosome-level genome of Camellia lanceoleosa provides a valuable resource for understanding genome evolution and self-incompatibility.</title>
        <authorList>
            <person name="Gong W."/>
            <person name="Xiao S."/>
            <person name="Wang L."/>
            <person name="Liao Z."/>
            <person name="Chang Y."/>
            <person name="Mo W."/>
            <person name="Hu G."/>
            <person name="Li W."/>
            <person name="Zhao G."/>
            <person name="Zhu H."/>
            <person name="Hu X."/>
            <person name="Ji K."/>
            <person name="Xiang X."/>
            <person name="Song Q."/>
            <person name="Yuan D."/>
            <person name="Jin S."/>
            <person name="Zhang L."/>
        </authorList>
    </citation>
    <scope>NUCLEOTIDE SEQUENCE [LARGE SCALE GENOMIC DNA]</scope>
    <source>
        <strain evidence="1">SQ_2022a</strain>
    </source>
</reference>
<dbReference type="EMBL" id="CM045769">
    <property type="protein sequence ID" value="KAI7994098.1"/>
    <property type="molecule type" value="Genomic_DNA"/>
</dbReference>
<evidence type="ECO:0000313" key="1">
    <source>
        <dbReference type="EMBL" id="KAI7994098.1"/>
    </source>
</evidence>
<keyword evidence="1" id="KW-0808">Transferase</keyword>
<comment type="caution">
    <text evidence="1">The sequence shown here is derived from an EMBL/GenBank/DDBJ whole genome shotgun (WGS) entry which is preliminary data.</text>
</comment>
<dbReference type="Proteomes" id="UP001060215">
    <property type="component" value="Chromosome 12"/>
</dbReference>
<keyword evidence="1" id="KW-0418">Kinase</keyword>
<accession>A0ACC0G0F8</accession>
<gene>
    <name evidence="1" type="ORF">LOK49_LG11G00242</name>
</gene>
<evidence type="ECO:0000313" key="2">
    <source>
        <dbReference type="Proteomes" id="UP001060215"/>
    </source>
</evidence>
<proteinExistence type="predicted"/>
<keyword evidence="2" id="KW-1185">Reference proteome</keyword>
<name>A0ACC0G0F8_9ERIC</name>